<keyword evidence="9" id="KW-1185">Reference proteome</keyword>
<keyword evidence="4" id="KW-0238">DNA-binding</keyword>
<keyword evidence="3" id="KW-0815">Transposition</keyword>
<dbReference type="GO" id="GO:0003677">
    <property type="term" value="F:DNA binding"/>
    <property type="evidence" value="ECO:0007669"/>
    <property type="project" value="UniProtKB-KW"/>
</dbReference>
<dbReference type="HOGENOM" id="CLU_032903_9_6_9"/>
<dbReference type="Pfam" id="PF07282">
    <property type="entry name" value="Cas12f1-like_TNB"/>
    <property type="match status" value="1"/>
</dbReference>
<dbReference type="SUPFAM" id="SSF57863">
    <property type="entry name" value="ArfGap/RecO-like zinc finger"/>
    <property type="match status" value="1"/>
</dbReference>
<comment type="similarity">
    <text evidence="2">In the N-terminal section; belongs to the transposase 2 family.</text>
</comment>
<dbReference type="KEGG" id="eac:EAL2_c18670"/>
<evidence type="ECO:0000256" key="1">
    <source>
        <dbReference type="ARBA" id="ARBA00008761"/>
    </source>
</evidence>
<dbReference type="GO" id="GO:0006310">
    <property type="term" value="P:DNA recombination"/>
    <property type="evidence" value="ECO:0007669"/>
    <property type="project" value="UniProtKB-KW"/>
</dbReference>
<dbReference type="RefSeq" id="WP_330375760.1">
    <property type="nucleotide sequence ID" value="NZ_CP007452.1"/>
</dbReference>
<dbReference type="Proteomes" id="UP000019591">
    <property type="component" value="Chromosome"/>
</dbReference>
<evidence type="ECO:0000256" key="5">
    <source>
        <dbReference type="ARBA" id="ARBA00023172"/>
    </source>
</evidence>
<dbReference type="InterPro" id="IPR037278">
    <property type="entry name" value="ARFGAP/RecO"/>
</dbReference>
<dbReference type="NCBIfam" id="TIGR01766">
    <property type="entry name" value="IS200/IS605 family accessory protein TnpB-like domain"/>
    <property type="match status" value="1"/>
</dbReference>
<dbReference type="NCBIfam" id="NF040570">
    <property type="entry name" value="guided_TnpB"/>
    <property type="match status" value="1"/>
</dbReference>
<evidence type="ECO:0000313" key="9">
    <source>
        <dbReference type="Proteomes" id="UP000019591"/>
    </source>
</evidence>
<dbReference type="EMBL" id="CP007452">
    <property type="protein sequence ID" value="AHM57148.1"/>
    <property type="molecule type" value="Genomic_DNA"/>
</dbReference>
<dbReference type="AlphaFoldDB" id="W8TH63"/>
<gene>
    <name evidence="8" type="ORF">EAL2_c18670</name>
</gene>
<proteinExistence type="inferred from homology"/>
<evidence type="ECO:0000259" key="7">
    <source>
        <dbReference type="Pfam" id="PF07282"/>
    </source>
</evidence>
<feature type="domain" description="Probable transposase IS891/IS1136/IS1341" evidence="6">
    <location>
        <begin position="5"/>
        <end position="61"/>
    </location>
</feature>
<dbReference type="InterPro" id="IPR051399">
    <property type="entry name" value="RNA-guided_DNA_endo/Transpos"/>
</dbReference>
<keyword evidence="5" id="KW-0233">DNA recombination</keyword>
<sequence length="145" mass="16493">MATFKAKGSSNRAKARLKVAKLHEKIANQRKDFLHKASSKIVSENQAIAIEDLKVKNMLKNHCLAKAIFEVSWSMFRTMLEYKSKWNGRDLVIAPSNYASSQLCSDCGYKNPEVKNLGLRKWTCPECRAVHERDINAAKNLLKLI</sequence>
<name>W8TH63_PEPAC</name>
<dbReference type="InterPro" id="IPR010095">
    <property type="entry name" value="Cas12f1-like_TNB"/>
</dbReference>
<comment type="similarity">
    <text evidence="1">In the C-terminal section; belongs to the transposase 35 family.</text>
</comment>
<dbReference type="PANTHER" id="PTHR30405:SF25">
    <property type="entry name" value="RNA-GUIDED DNA ENDONUCLEASE INSQ-RELATED"/>
    <property type="match status" value="1"/>
</dbReference>
<dbReference type="Pfam" id="PF01385">
    <property type="entry name" value="OrfB_IS605"/>
    <property type="match status" value="1"/>
</dbReference>
<evidence type="ECO:0000259" key="6">
    <source>
        <dbReference type="Pfam" id="PF01385"/>
    </source>
</evidence>
<evidence type="ECO:0000256" key="3">
    <source>
        <dbReference type="ARBA" id="ARBA00022578"/>
    </source>
</evidence>
<reference evidence="8 9" key="1">
    <citation type="journal article" date="2014" name="Genome Announc.">
        <title>Complete Genome Sequence of Amino Acid-Utilizing Eubacterium acidaminophilum al-2 (DSM 3953).</title>
        <authorList>
            <person name="Poehlein A."/>
            <person name="Andreesen J.R."/>
            <person name="Daniel R."/>
        </authorList>
    </citation>
    <scope>NUCLEOTIDE SEQUENCE [LARGE SCALE GENOMIC DNA]</scope>
    <source>
        <strain evidence="8 9">DSM 3953</strain>
    </source>
</reference>
<dbReference type="GO" id="GO:0032196">
    <property type="term" value="P:transposition"/>
    <property type="evidence" value="ECO:0007669"/>
    <property type="project" value="UniProtKB-KW"/>
</dbReference>
<dbReference type="eggNOG" id="COG0675">
    <property type="taxonomic scope" value="Bacteria"/>
</dbReference>
<evidence type="ECO:0000256" key="2">
    <source>
        <dbReference type="ARBA" id="ARBA00011044"/>
    </source>
</evidence>
<evidence type="ECO:0000313" key="8">
    <source>
        <dbReference type="EMBL" id="AHM57148.1"/>
    </source>
</evidence>
<organism evidence="8 9">
    <name type="scientific">Peptoclostridium acidaminophilum DSM 3953</name>
    <dbReference type="NCBI Taxonomy" id="1286171"/>
    <lineage>
        <taxon>Bacteria</taxon>
        <taxon>Bacillati</taxon>
        <taxon>Bacillota</taxon>
        <taxon>Clostridia</taxon>
        <taxon>Peptostreptococcales</taxon>
        <taxon>Peptoclostridiaceae</taxon>
        <taxon>Peptoclostridium</taxon>
    </lineage>
</organism>
<feature type="domain" description="Cas12f1-like TNB" evidence="7">
    <location>
        <begin position="73"/>
        <end position="141"/>
    </location>
</feature>
<accession>W8TH63</accession>
<evidence type="ECO:0000256" key="4">
    <source>
        <dbReference type="ARBA" id="ARBA00023125"/>
    </source>
</evidence>
<dbReference type="PATRIC" id="fig|1286171.3.peg.1816"/>
<dbReference type="InterPro" id="IPR001959">
    <property type="entry name" value="Transposase"/>
</dbReference>
<protein>
    <submittedName>
        <fullName evidence="8">Putative transposase in snaA-snaB intergenic region</fullName>
    </submittedName>
</protein>
<dbReference type="PANTHER" id="PTHR30405">
    <property type="entry name" value="TRANSPOSASE"/>
    <property type="match status" value="1"/>
</dbReference>
<dbReference type="STRING" id="1286171.EAL2_c18670"/>